<gene>
    <name evidence="3" type="ORF">SJ05684_c17200</name>
</gene>
<dbReference type="eggNOG" id="COG2198">
    <property type="taxonomic scope" value="Bacteria"/>
</dbReference>
<evidence type="ECO:0000259" key="2">
    <source>
        <dbReference type="Pfam" id="PF01627"/>
    </source>
</evidence>
<reference evidence="3 4" key="1">
    <citation type="submission" date="2017-08" db="EMBL/GenBank/DDBJ databases">
        <title>Multipartite genome sequences of Sinorhizobium species nodulating soybeans.</title>
        <authorList>
            <person name="Tian C.F."/>
        </authorList>
    </citation>
    <scope>NUCLEOTIDE SEQUENCE [LARGE SCALE GENOMIC DNA]</scope>
    <source>
        <strain evidence="3 4">CCBAU 05684</strain>
    </source>
</reference>
<protein>
    <recommendedName>
        <fullName evidence="2">HPt domain-containing protein</fullName>
    </recommendedName>
</protein>
<dbReference type="InterPro" id="IPR008207">
    <property type="entry name" value="Sig_transdc_His_kin_Hpt_dom"/>
</dbReference>
<dbReference type="Gene3D" id="1.20.120.160">
    <property type="entry name" value="HPT domain"/>
    <property type="match status" value="1"/>
</dbReference>
<proteinExistence type="predicted"/>
<keyword evidence="1" id="KW-0902">Two-component regulatory system</keyword>
<dbReference type="GO" id="GO:0004672">
    <property type="term" value="F:protein kinase activity"/>
    <property type="evidence" value="ECO:0007669"/>
    <property type="project" value="UniProtKB-ARBA"/>
</dbReference>
<evidence type="ECO:0000313" key="3">
    <source>
        <dbReference type="EMBL" id="ASY63162.1"/>
    </source>
</evidence>
<feature type="domain" description="HPt" evidence="2">
    <location>
        <begin position="43"/>
        <end position="97"/>
    </location>
</feature>
<dbReference type="RefSeq" id="WP_034857550.1">
    <property type="nucleotide sequence ID" value="NZ_AJQT01000090.1"/>
</dbReference>
<accession>A0A249PBL9</accession>
<evidence type="ECO:0000256" key="1">
    <source>
        <dbReference type="ARBA" id="ARBA00023012"/>
    </source>
</evidence>
<name>A0A249PBL9_9HYPH</name>
<evidence type="ECO:0000313" key="4">
    <source>
        <dbReference type="Proteomes" id="UP000217211"/>
    </source>
</evidence>
<dbReference type="Proteomes" id="UP000217211">
    <property type="component" value="Chromosome"/>
</dbReference>
<organism evidence="3 4">
    <name type="scientific">Sinorhizobium sojae CCBAU 05684</name>
    <dbReference type="NCBI Taxonomy" id="716928"/>
    <lineage>
        <taxon>Bacteria</taxon>
        <taxon>Pseudomonadati</taxon>
        <taxon>Pseudomonadota</taxon>
        <taxon>Alphaproteobacteria</taxon>
        <taxon>Hyphomicrobiales</taxon>
        <taxon>Rhizobiaceae</taxon>
        <taxon>Sinorhizobium/Ensifer group</taxon>
        <taxon>Sinorhizobium</taxon>
    </lineage>
</organism>
<dbReference type="AlphaFoldDB" id="A0A249PBL9"/>
<dbReference type="SUPFAM" id="SSF47226">
    <property type="entry name" value="Histidine-containing phosphotransfer domain, HPT domain"/>
    <property type="match status" value="1"/>
</dbReference>
<dbReference type="KEGG" id="esj:SJ05684_c17200"/>
<dbReference type="GO" id="GO:0000160">
    <property type="term" value="P:phosphorelay signal transduction system"/>
    <property type="evidence" value="ECO:0007669"/>
    <property type="project" value="UniProtKB-KW"/>
</dbReference>
<dbReference type="InterPro" id="IPR036641">
    <property type="entry name" value="HPT_dom_sf"/>
</dbReference>
<keyword evidence="4" id="KW-1185">Reference proteome</keyword>
<dbReference type="EMBL" id="CP023067">
    <property type="protein sequence ID" value="ASY63162.1"/>
    <property type="molecule type" value="Genomic_DNA"/>
</dbReference>
<dbReference type="OrthoDB" id="8454588at2"/>
<dbReference type="Pfam" id="PF01627">
    <property type="entry name" value="Hpt"/>
    <property type="match status" value="1"/>
</dbReference>
<dbReference type="STRING" id="716928.GCA_000261485_04230"/>
<sequence>MAALKIAFDTPDHPGNPAPIERMPIDFAHLEGQTMGDKGLEMEILQLFARQARRAMAEIGSGDANACREAAHRLKGAALAVGARVVADAAAALERQPADAALRGAVSVAVLETELFILKLCR</sequence>